<evidence type="ECO:0000256" key="1">
    <source>
        <dbReference type="SAM" id="MobiDB-lite"/>
    </source>
</evidence>
<evidence type="ECO:0000256" key="2">
    <source>
        <dbReference type="SAM" id="Phobius"/>
    </source>
</evidence>
<keyword evidence="2" id="KW-0812">Transmembrane</keyword>
<keyword evidence="2" id="KW-0472">Membrane</keyword>
<proteinExistence type="predicted"/>
<feature type="chain" id="PRO_5001641657" description="Transmembrane protein" evidence="3">
    <location>
        <begin position="19"/>
        <end position="265"/>
    </location>
</feature>
<dbReference type="HOGENOM" id="CLU_053888_2_0_1"/>
<dbReference type="AlphaFoldDB" id="A0A067MYJ6"/>
<feature type="signal peptide" evidence="3">
    <location>
        <begin position="1"/>
        <end position="18"/>
    </location>
</feature>
<organism evidence="4 5">
    <name type="scientific">Botryobasidium botryosum (strain FD-172 SS1)</name>
    <dbReference type="NCBI Taxonomy" id="930990"/>
    <lineage>
        <taxon>Eukaryota</taxon>
        <taxon>Fungi</taxon>
        <taxon>Dikarya</taxon>
        <taxon>Basidiomycota</taxon>
        <taxon>Agaricomycotina</taxon>
        <taxon>Agaricomycetes</taxon>
        <taxon>Cantharellales</taxon>
        <taxon>Botryobasidiaceae</taxon>
        <taxon>Botryobasidium</taxon>
    </lineage>
</organism>
<name>A0A067MYJ6_BOTB1</name>
<protein>
    <recommendedName>
        <fullName evidence="6">Transmembrane protein</fullName>
    </recommendedName>
</protein>
<dbReference type="Gene3D" id="1.20.5.510">
    <property type="entry name" value="Single helix bin"/>
    <property type="match status" value="1"/>
</dbReference>
<keyword evidence="5" id="KW-1185">Reference proteome</keyword>
<dbReference type="EMBL" id="KL198026">
    <property type="protein sequence ID" value="KDQ16616.1"/>
    <property type="molecule type" value="Genomic_DNA"/>
</dbReference>
<evidence type="ECO:0000313" key="5">
    <source>
        <dbReference type="Proteomes" id="UP000027195"/>
    </source>
</evidence>
<dbReference type="STRING" id="930990.A0A067MYJ6"/>
<feature type="compositionally biased region" description="Polar residues" evidence="1">
    <location>
        <begin position="227"/>
        <end position="243"/>
    </location>
</feature>
<gene>
    <name evidence="4" type="ORF">BOTBODRAFT_64589</name>
</gene>
<reference evidence="5" key="1">
    <citation type="journal article" date="2014" name="Proc. Natl. Acad. Sci. U.S.A.">
        <title>Extensive sampling of basidiomycete genomes demonstrates inadequacy of the white-rot/brown-rot paradigm for wood decay fungi.</title>
        <authorList>
            <person name="Riley R."/>
            <person name="Salamov A.A."/>
            <person name="Brown D.W."/>
            <person name="Nagy L.G."/>
            <person name="Floudas D."/>
            <person name="Held B.W."/>
            <person name="Levasseur A."/>
            <person name="Lombard V."/>
            <person name="Morin E."/>
            <person name="Otillar R."/>
            <person name="Lindquist E.A."/>
            <person name="Sun H."/>
            <person name="LaButti K.M."/>
            <person name="Schmutz J."/>
            <person name="Jabbour D."/>
            <person name="Luo H."/>
            <person name="Baker S.E."/>
            <person name="Pisabarro A.G."/>
            <person name="Walton J.D."/>
            <person name="Blanchette R.A."/>
            <person name="Henrissat B."/>
            <person name="Martin F."/>
            <person name="Cullen D."/>
            <person name="Hibbett D.S."/>
            <person name="Grigoriev I.V."/>
        </authorList>
    </citation>
    <scope>NUCLEOTIDE SEQUENCE [LARGE SCALE GENOMIC DNA]</scope>
    <source>
        <strain evidence="5">FD-172 SS1</strain>
    </source>
</reference>
<feature type="region of interest" description="Disordered" evidence="1">
    <location>
        <begin position="215"/>
        <end position="243"/>
    </location>
</feature>
<dbReference type="Proteomes" id="UP000027195">
    <property type="component" value="Unassembled WGS sequence"/>
</dbReference>
<dbReference type="OrthoDB" id="3362711at2759"/>
<sequence length="265" mass="28122">MWSVLVVIVLLHLCGVCAQLQASTNVTCFPGSNWMINSMGQIPCLVVAYLSADCAGTSWMVAALTDSLTQSYTFPTPDTATKCRCNTVAYNLISACTVCQGHAASPWSEWSQNCPAQITTVGSYPLPVPSQTAIPGWAYWDPTPSGTFDALAAHSFTPLASQSSHSKSHVGAIVGGVVGGIAGLALVAGFLWWLFRRRNAKRAAANHPNMSQVTLNVKPLKPYDPNDPSTFPTTPTDNRPASRATTVPRILVATRPVGYSGPAEV</sequence>
<evidence type="ECO:0000256" key="3">
    <source>
        <dbReference type="SAM" id="SignalP"/>
    </source>
</evidence>
<feature type="transmembrane region" description="Helical" evidence="2">
    <location>
        <begin position="170"/>
        <end position="195"/>
    </location>
</feature>
<keyword evidence="3" id="KW-0732">Signal</keyword>
<evidence type="ECO:0000313" key="4">
    <source>
        <dbReference type="EMBL" id="KDQ16616.1"/>
    </source>
</evidence>
<dbReference type="InParanoid" id="A0A067MYJ6"/>
<accession>A0A067MYJ6</accession>
<keyword evidence="2" id="KW-1133">Transmembrane helix</keyword>
<evidence type="ECO:0008006" key="6">
    <source>
        <dbReference type="Google" id="ProtNLM"/>
    </source>
</evidence>